<sequence length="249" mass="25923">MSYENDVINGDKELLTLLSAADAVDVGALVDFLTDFGSGRLAMSSDVQQVLLSAKQKAKYSRDTLLLLIRELQLFGGNSVANLVRRTGVPYAEIVRDVAKYVHAEVTGKEAIEVLELKILQKLVTKLWEKMTEQERAEFAGKVHADNGVIDVGLAAVLSAIGSGGLGAARAGVMGVAAVAPLLAEGAFTAGAVAVGGRAATALLGVVGIAIASAAGVHMAAKEAYRVTLPCVAQIAYIRQKHRGAADAR</sequence>
<dbReference type="RefSeq" id="WP_146091442.1">
    <property type="nucleotide sequence ID" value="NZ_CP047267.1"/>
</dbReference>
<evidence type="ECO:0000313" key="1">
    <source>
        <dbReference type="EMBL" id="QHF08413.1"/>
    </source>
</evidence>
<dbReference type="EMBL" id="CP047267">
    <property type="protein sequence ID" value="QHF08413.1"/>
    <property type="molecule type" value="Genomic_DNA"/>
</dbReference>
<name>A0AAJ4E515_PSESX</name>
<dbReference type="Proteomes" id="UP000464688">
    <property type="component" value="Chromosome"/>
</dbReference>
<accession>A0AAJ4E515</accession>
<proteinExistence type="predicted"/>
<evidence type="ECO:0000313" key="2">
    <source>
        <dbReference type="Proteomes" id="UP000464688"/>
    </source>
</evidence>
<organism evidence="1 2">
    <name type="scientific">Pseudomonas syringae UB303</name>
    <dbReference type="NCBI Taxonomy" id="1357287"/>
    <lineage>
        <taxon>Bacteria</taxon>
        <taxon>Pseudomonadati</taxon>
        <taxon>Pseudomonadota</taxon>
        <taxon>Gammaproteobacteria</taxon>
        <taxon>Pseudomonadales</taxon>
        <taxon>Pseudomonadaceae</taxon>
        <taxon>Pseudomonas</taxon>
        <taxon>Pseudomonas syringae</taxon>
    </lineage>
</organism>
<gene>
    <name evidence="1" type="ORF">N026_13290</name>
</gene>
<reference evidence="1 2" key="1">
    <citation type="journal article" date="2014" name="Genome Announc.">
        <title>Draft Genome Sequences of a Phylogenetically Diverse Suite of Pseudomonas syringae Strains from Multiple Source Populations.</title>
        <authorList>
            <person name="Baltrus D.A."/>
            <person name="Yourstone S."/>
            <person name="Lind A."/>
            <person name="Guilbaud C."/>
            <person name="Sands D.C."/>
            <person name="Jones C.D."/>
            <person name="Morris C.E."/>
            <person name="Dangl J.L."/>
        </authorList>
    </citation>
    <scope>NUCLEOTIDE SEQUENCE [LARGE SCALE GENOMIC DNA]</scope>
    <source>
        <strain evidence="1 2">UB303</strain>
    </source>
</reference>
<evidence type="ECO:0008006" key="3">
    <source>
        <dbReference type="Google" id="ProtNLM"/>
    </source>
</evidence>
<dbReference type="AlphaFoldDB" id="A0AAJ4E515"/>
<protein>
    <recommendedName>
        <fullName evidence="3">DUF3944 domain-containing protein</fullName>
    </recommendedName>
</protein>